<dbReference type="Proteomes" id="UP000015100">
    <property type="component" value="Unassembled WGS sequence"/>
</dbReference>
<gene>
    <name evidence="2" type="ORF">H072_5285</name>
</gene>
<keyword evidence="3" id="KW-1185">Reference proteome</keyword>
<reference evidence="3" key="2">
    <citation type="submission" date="2013-04" db="EMBL/GenBank/DDBJ databases">
        <title>Genomic mechanisms accounting for the adaptation to parasitism in nematode-trapping fungi.</title>
        <authorList>
            <person name="Ahren D.G."/>
        </authorList>
    </citation>
    <scope>NUCLEOTIDE SEQUENCE [LARGE SCALE GENOMIC DNA]</scope>
    <source>
        <strain evidence="3">CBS 200.50</strain>
    </source>
</reference>
<evidence type="ECO:0000313" key="2">
    <source>
        <dbReference type="EMBL" id="EPS40828.1"/>
    </source>
</evidence>
<dbReference type="AlphaFoldDB" id="S8BN34"/>
<organism evidence="2 3">
    <name type="scientific">Dactylellina haptotyla (strain CBS 200.50)</name>
    <name type="common">Nematode-trapping fungus</name>
    <name type="synonym">Monacrosporium haptotylum</name>
    <dbReference type="NCBI Taxonomy" id="1284197"/>
    <lineage>
        <taxon>Eukaryota</taxon>
        <taxon>Fungi</taxon>
        <taxon>Dikarya</taxon>
        <taxon>Ascomycota</taxon>
        <taxon>Pezizomycotina</taxon>
        <taxon>Orbiliomycetes</taxon>
        <taxon>Orbiliales</taxon>
        <taxon>Orbiliaceae</taxon>
        <taxon>Dactylellina</taxon>
    </lineage>
</organism>
<dbReference type="OrthoDB" id="5373677at2759"/>
<dbReference type="InterPro" id="IPR057230">
    <property type="entry name" value="DUF7908"/>
</dbReference>
<evidence type="ECO:0000313" key="3">
    <source>
        <dbReference type="Proteomes" id="UP000015100"/>
    </source>
</evidence>
<dbReference type="HOGENOM" id="CLU_1525094_0_0_1"/>
<evidence type="ECO:0000259" key="1">
    <source>
        <dbReference type="Pfam" id="PF25485"/>
    </source>
</evidence>
<dbReference type="Pfam" id="PF25485">
    <property type="entry name" value="DUF7908"/>
    <property type="match status" value="1"/>
</dbReference>
<protein>
    <recommendedName>
        <fullName evidence="1">DUF7908 domain-containing protein</fullName>
    </recommendedName>
</protein>
<comment type="caution">
    <text evidence="2">The sequence shown here is derived from an EMBL/GenBank/DDBJ whole genome shotgun (WGS) entry which is preliminary data.</text>
</comment>
<proteinExistence type="predicted"/>
<accession>S8BN34</accession>
<dbReference type="EMBL" id="AQGS01000272">
    <property type="protein sequence ID" value="EPS40828.1"/>
    <property type="molecule type" value="Genomic_DNA"/>
</dbReference>
<name>S8BN34_DACHA</name>
<feature type="domain" description="DUF7908" evidence="1">
    <location>
        <begin position="45"/>
        <end position="167"/>
    </location>
</feature>
<sequence length="176" mass="19334">MKTSSIKAIRRTDDPAINPSFFLAIDFLPVIKQTPTDGSLQLKPKAYVTVTDDFLTFSTEQLDASAFSLQTGQITTNAGSEQWYTTTPEFILGYSPIRVGIAGIEDASTTFSLYDNGVQKILVWDTRRIPVGTASAQFCAVVDSATSGRIYVFWDCIAPERCTMVVIFVPDGVIRD</sequence>
<reference evidence="2 3" key="1">
    <citation type="journal article" date="2013" name="PLoS Genet.">
        <title>Genomic mechanisms accounting for the adaptation to parasitism in nematode-trapping fungi.</title>
        <authorList>
            <person name="Meerupati T."/>
            <person name="Andersson K.M."/>
            <person name="Friman E."/>
            <person name="Kumar D."/>
            <person name="Tunlid A."/>
            <person name="Ahren D."/>
        </authorList>
    </citation>
    <scope>NUCLEOTIDE SEQUENCE [LARGE SCALE GENOMIC DNA]</scope>
    <source>
        <strain evidence="2 3">CBS 200.50</strain>
    </source>
</reference>